<dbReference type="NCBIfam" id="TIGR00714">
    <property type="entry name" value="hscB"/>
    <property type="match status" value="1"/>
</dbReference>
<evidence type="ECO:0000313" key="6">
    <source>
        <dbReference type="EMBL" id="SPQ19255.1"/>
    </source>
</evidence>
<dbReference type="EMBL" id="OUUZ01000001">
    <property type="protein sequence ID" value="SPQ19255.1"/>
    <property type="molecule type" value="Genomic_DNA"/>
</dbReference>
<dbReference type="GO" id="GO:0044571">
    <property type="term" value="P:[2Fe-2S] cluster assembly"/>
    <property type="evidence" value="ECO:0007669"/>
    <property type="project" value="InterPro"/>
</dbReference>
<dbReference type="InterPro" id="IPR036386">
    <property type="entry name" value="HscB_C_sf"/>
</dbReference>
<dbReference type="Gene3D" id="1.20.1280.20">
    <property type="entry name" value="HscB, C-terminal domain"/>
    <property type="match status" value="1"/>
</dbReference>
<dbReference type="PRINTS" id="PR00833">
    <property type="entry name" value="POAALLERGEN"/>
</dbReference>
<sequence length="325" mass="34033">MRASLISGSARAAADLCAACRREAVTALTARSAAAGAAATWPSRRTLRTAASSHIQSTAAAAAAARRWGSTASQSRDSVSTDSASAAPASGESPSPSSSIPLYYALFPETLPHGPPPAGKFDIDLRALRREFLRLQAASHPDFHHHAAEEAAAAAAEAAPGDDSSSSSAQHSNANNNKSAARLRAEAHSALLNTAYRTLCSPLLRAQYLLQTRHGVDLAGDETGSASASASAGAGGASERNDAALLAEVLEAREAIEEAECEADLEEVRAANERRVRECEQKLGAALEADDVPAAVEQAVRLRYWVNIREGIDEWERGKPVVLQH</sequence>
<feature type="compositionally biased region" description="Low complexity" evidence="4">
    <location>
        <begin position="150"/>
        <end position="180"/>
    </location>
</feature>
<reference evidence="6 7" key="1">
    <citation type="submission" date="2018-04" db="EMBL/GenBank/DDBJ databases">
        <authorList>
            <person name="Huttner S."/>
            <person name="Dainat J."/>
        </authorList>
    </citation>
    <scope>NUCLEOTIDE SEQUENCE [LARGE SCALE GENOMIC DNA]</scope>
</reference>
<evidence type="ECO:0000313" key="7">
    <source>
        <dbReference type="Proteomes" id="UP000289323"/>
    </source>
</evidence>
<protein>
    <submittedName>
        <fullName evidence="6">361467dd-8020-4fcf-a965-d01972379fb8</fullName>
    </submittedName>
</protein>
<feature type="domain" description="Co-chaperone HscB C-terminal oligomerisation" evidence="5">
    <location>
        <begin position="242"/>
        <end position="313"/>
    </location>
</feature>
<proteinExistence type="inferred from homology"/>
<name>A0A446B9U5_9PEZI</name>
<dbReference type="GO" id="GO:0001671">
    <property type="term" value="F:ATPase activator activity"/>
    <property type="evidence" value="ECO:0007669"/>
    <property type="project" value="InterPro"/>
</dbReference>
<dbReference type="GO" id="GO:0051087">
    <property type="term" value="F:protein-folding chaperone binding"/>
    <property type="evidence" value="ECO:0007669"/>
    <property type="project" value="InterPro"/>
</dbReference>
<feature type="region of interest" description="Disordered" evidence="4">
    <location>
        <begin position="141"/>
        <end position="181"/>
    </location>
</feature>
<keyword evidence="2" id="KW-0143">Chaperone</keyword>
<feature type="compositionally biased region" description="Low complexity" evidence="4">
    <location>
        <begin position="83"/>
        <end position="97"/>
    </location>
</feature>
<accession>A0A446B9U5</accession>
<organism evidence="6 7">
    <name type="scientific">Thermothielavioides terrestris</name>
    <dbReference type="NCBI Taxonomy" id="2587410"/>
    <lineage>
        <taxon>Eukaryota</taxon>
        <taxon>Fungi</taxon>
        <taxon>Dikarya</taxon>
        <taxon>Ascomycota</taxon>
        <taxon>Pezizomycotina</taxon>
        <taxon>Sordariomycetes</taxon>
        <taxon>Sordariomycetidae</taxon>
        <taxon>Sordariales</taxon>
        <taxon>Chaetomiaceae</taxon>
        <taxon>Thermothielavioides</taxon>
    </lineage>
</organism>
<dbReference type="InterPro" id="IPR009073">
    <property type="entry name" value="HscB_oligo_C"/>
</dbReference>
<evidence type="ECO:0000256" key="4">
    <source>
        <dbReference type="SAM" id="MobiDB-lite"/>
    </source>
</evidence>
<dbReference type="Pfam" id="PF07743">
    <property type="entry name" value="HSCB_C"/>
    <property type="match status" value="1"/>
</dbReference>
<feature type="coiled-coil region" evidence="3">
    <location>
        <begin position="242"/>
        <end position="282"/>
    </location>
</feature>
<gene>
    <name evidence="6" type="ORF">TT172_LOCUS1674</name>
</gene>
<evidence type="ECO:0000256" key="2">
    <source>
        <dbReference type="ARBA" id="ARBA00023186"/>
    </source>
</evidence>
<feature type="region of interest" description="Disordered" evidence="4">
    <location>
        <begin position="66"/>
        <end position="97"/>
    </location>
</feature>
<dbReference type="InterPro" id="IPR036869">
    <property type="entry name" value="J_dom_sf"/>
</dbReference>
<dbReference type="GO" id="GO:0051259">
    <property type="term" value="P:protein complex oligomerization"/>
    <property type="evidence" value="ECO:0007669"/>
    <property type="project" value="InterPro"/>
</dbReference>
<dbReference type="PANTHER" id="PTHR14021">
    <property type="entry name" value="IRON-SULFUR CLUSTER CO-CHAPERONE PROTEIN HSCB"/>
    <property type="match status" value="1"/>
</dbReference>
<evidence type="ECO:0000256" key="3">
    <source>
        <dbReference type="SAM" id="Coils"/>
    </source>
</evidence>
<evidence type="ECO:0000259" key="5">
    <source>
        <dbReference type="Pfam" id="PF07743"/>
    </source>
</evidence>
<dbReference type="GO" id="GO:0005739">
    <property type="term" value="C:mitochondrion"/>
    <property type="evidence" value="ECO:0007669"/>
    <property type="project" value="TreeGrafter"/>
</dbReference>
<dbReference type="Gene3D" id="1.10.287.110">
    <property type="entry name" value="DnaJ domain"/>
    <property type="match status" value="1"/>
</dbReference>
<dbReference type="PANTHER" id="PTHR14021:SF15">
    <property type="entry name" value="IRON-SULFUR CLUSTER CO-CHAPERONE PROTEIN HSCB"/>
    <property type="match status" value="1"/>
</dbReference>
<keyword evidence="3" id="KW-0175">Coiled coil</keyword>
<dbReference type="AlphaFoldDB" id="A0A446B9U5"/>
<dbReference type="InterPro" id="IPR004640">
    <property type="entry name" value="HscB"/>
</dbReference>
<dbReference type="Proteomes" id="UP000289323">
    <property type="component" value="Unassembled WGS sequence"/>
</dbReference>
<evidence type="ECO:0000256" key="1">
    <source>
        <dbReference type="ARBA" id="ARBA00010476"/>
    </source>
</evidence>
<dbReference type="SUPFAM" id="SSF47144">
    <property type="entry name" value="HSC20 (HSCB), C-terminal oligomerisation domain"/>
    <property type="match status" value="1"/>
</dbReference>
<comment type="similarity">
    <text evidence="1">Belongs to the HscB family.</text>
</comment>